<keyword evidence="3 5" id="KW-1133">Transmembrane helix</keyword>
<evidence type="ECO:0000313" key="7">
    <source>
        <dbReference type="Proteomes" id="UP001519460"/>
    </source>
</evidence>
<feature type="transmembrane region" description="Helical" evidence="5">
    <location>
        <begin position="150"/>
        <end position="173"/>
    </location>
</feature>
<feature type="transmembrane region" description="Helical" evidence="5">
    <location>
        <begin position="117"/>
        <end position="138"/>
    </location>
</feature>
<keyword evidence="7" id="KW-1185">Reference proteome</keyword>
<evidence type="ECO:0008006" key="8">
    <source>
        <dbReference type="Google" id="ProtNLM"/>
    </source>
</evidence>
<dbReference type="PANTHER" id="PTHR10671:SF108">
    <property type="entry name" value="CLAUDIN FAMILY PROTEIN-RELATED"/>
    <property type="match status" value="1"/>
</dbReference>
<dbReference type="InterPro" id="IPR004031">
    <property type="entry name" value="PMP22/EMP/MP20/Claudin"/>
</dbReference>
<evidence type="ECO:0000256" key="2">
    <source>
        <dbReference type="ARBA" id="ARBA00022692"/>
    </source>
</evidence>
<dbReference type="PANTHER" id="PTHR10671">
    <property type="entry name" value="EPITHELIAL MEMBRANE PROTEIN-RELATED"/>
    <property type="match status" value="1"/>
</dbReference>
<reference evidence="6 7" key="1">
    <citation type="journal article" date="2023" name="Sci. Data">
        <title>Genome assembly of the Korean intertidal mud-creeper Batillaria attramentaria.</title>
        <authorList>
            <person name="Patra A.K."/>
            <person name="Ho P.T."/>
            <person name="Jun S."/>
            <person name="Lee S.J."/>
            <person name="Kim Y."/>
            <person name="Won Y.J."/>
        </authorList>
    </citation>
    <scope>NUCLEOTIDE SEQUENCE [LARGE SCALE GENOMIC DNA]</scope>
    <source>
        <strain evidence="6">Wonlab-2016</strain>
    </source>
</reference>
<evidence type="ECO:0000313" key="6">
    <source>
        <dbReference type="EMBL" id="KAK7504583.1"/>
    </source>
</evidence>
<dbReference type="Gene3D" id="1.20.140.150">
    <property type="match status" value="1"/>
</dbReference>
<feature type="transmembrane region" description="Helical" evidence="5">
    <location>
        <begin position="83"/>
        <end position="105"/>
    </location>
</feature>
<comment type="subcellular location">
    <subcellularLocation>
        <location evidence="1">Membrane</location>
        <topology evidence="1">Multi-pass membrane protein</topology>
    </subcellularLocation>
</comment>
<sequence length="184" mass="19449">MGVKDGFMGASLMVKISFILLLIANLFNWIAFTTASWGYFDFDGIANSLDGVGYGLWRRCGETISGCTVLDGTREDWYATFQAFGIFGFVGINVAFLLLILYMFAGPCKGNGEAKMATFIICFVAAVCWLIAVIIFAAEFSVSGTSVDKLGFSFALAIIALILAVVAGILLIVDGKGGGGTSPA</sequence>
<evidence type="ECO:0000256" key="3">
    <source>
        <dbReference type="ARBA" id="ARBA00022989"/>
    </source>
</evidence>
<organism evidence="6 7">
    <name type="scientific">Batillaria attramentaria</name>
    <dbReference type="NCBI Taxonomy" id="370345"/>
    <lineage>
        <taxon>Eukaryota</taxon>
        <taxon>Metazoa</taxon>
        <taxon>Spiralia</taxon>
        <taxon>Lophotrochozoa</taxon>
        <taxon>Mollusca</taxon>
        <taxon>Gastropoda</taxon>
        <taxon>Caenogastropoda</taxon>
        <taxon>Sorbeoconcha</taxon>
        <taxon>Cerithioidea</taxon>
        <taxon>Batillariidae</taxon>
        <taxon>Batillaria</taxon>
    </lineage>
</organism>
<dbReference type="EMBL" id="JACVVK020000014">
    <property type="protein sequence ID" value="KAK7504583.1"/>
    <property type="molecule type" value="Genomic_DNA"/>
</dbReference>
<keyword evidence="4 5" id="KW-0472">Membrane</keyword>
<feature type="transmembrane region" description="Helical" evidence="5">
    <location>
        <begin position="12"/>
        <end position="32"/>
    </location>
</feature>
<keyword evidence="2 5" id="KW-0812">Transmembrane</keyword>
<accession>A0ABD0LZL3</accession>
<dbReference type="Pfam" id="PF00822">
    <property type="entry name" value="PMP22_Claudin"/>
    <property type="match status" value="1"/>
</dbReference>
<dbReference type="AlphaFoldDB" id="A0ABD0LZL3"/>
<comment type="caution">
    <text evidence="6">The sequence shown here is derived from an EMBL/GenBank/DDBJ whole genome shotgun (WGS) entry which is preliminary data.</text>
</comment>
<dbReference type="InterPro" id="IPR050579">
    <property type="entry name" value="PMP-22/EMP/MP20-like"/>
</dbReference>
<evidence type="ECO:0000256" key="1">
    <source>
        <dbReference type="ARBA" id="ARBA00004141"/>
    </source>
</evidence>
<gene>
    <name evidence="6" type="ORF">BaRGS_00004069</name>
</gene>
<proteinExistence type="predicted"/>
<evidence type="ECO:0000256" key="4">
    <source>
        <dbReference type="ARBA" id="ARBA00023136"/>
    </source>
</evidence>
<dbReference type="Proteomes" id="UP001519460">
    <property type="component" value="Unassembled WGS sequence"/>
</dbReference>
<name>A0ABD0LZL3_9CAEN</name>
<protein>
    <recommendedName>
        <fullName evidence="8">MARVEL domain-containing protein</fullName>
    </recommendedName>
</protein>
<evidence type="ECO:0000256" key="5">
    <source>
        <dbReference type="SAM" id="Phobius"/>
    </source>
</evidence>
<dbReference type="GO" id="GO:0016020">
    <property type="term" value="C:membrane"/>
    <property type="evidence" value="ECO:0007669"/>
    <property type="project" value="UniProtKB-SubCell"/>
</dbReference>